<feature type="region of interest" description="Disordered" evidence="1">
    <location>
        <begin position="377"/>
        <end position="408"/>
    </location>
</feature>
<dbReference type="PANTHER" id="PTHR42031:SF1">
    <property type="entry name" value="KEY LIME PATHOGENICITY PROTEIN"/>
    <property type="match status" value="1"/>
</dbReference>
<feature type="compositionally biased region" description="Acidic residues" evidence="1">
    <location>
        <begin position="292"/>
        <end position="305"/>
    </location>
</feature>
<organism evidence="3 4">
    <name type="scientific">Phialemonium atrogriseum</name>
    <dbReference type="NCBI Taxonomy" id="1093897"/>
    <lineage>
        <taxon>Eukaryota</taxon>
        <taxon>Fungi</taxon>
        <taxon>Dikarya</taxon>
        <taxon>Ascomycota</taxon>
        <taxon>Pezizomycotina</taxon>
        <taxon>Sordariomycetes</taxon>
        <taxon>Sordariomycetidae</taxon>
        <taxon>Cephalothecales</taxon>
        <taxon>Cephalothecaceae</taxon>
        <taxon>Phialemonium</taxon>
    </lineage>
</organism>
<feature type="compositionally biased region" description="Polar residues" evidence="1">
    <location>
        <begin position="84"/>
        <end position="95"/>
    </location>
</feature>
<dbReference type="AlphaFoldDB" id="A0AAJ0FM88"/>
<proteinExistence type="predicted"/>
<reference evidence="3" key="1">
    <citation type="submission" date="2023-06" db="EMBL/GenBank/DDBJ databases">
        <title>Genome-scale phylogeny and comparative genomics of the fungal order Sordariales.</title>
        <authorList>
            <consortium name="Lawrence Berkeley National Laboratory"/>
            <person name="Hensen N."/>
            <person name="Bonometti L."/>
            <person name="Westerberg I."/>
            <person name="Brannstrom I.O."/>
            <person name="Guillou S."/>
            <person name="Cros-Aarteil S."/>
            <person name="Calhoun S."/>
            <person name="Haridas S."/>
            <person name="Kuo A."/>
            <person name="Mondo S."/>
            <person name="Pangilinan J."/>
            <person name="Riley R."/>
            <person name="Labutti K."/>
            <person name="Andreopoulos B."/>
            <person name="Lipzen A."/>
            <person name="Chen C."/>
            <person name="Yanf M."/>
            <person name="Daum C."/>
            <person name="Ng V."/>
            <person name="Clum A."/>
            <person name="Steindorff A."/>
            <person name="Ohm R."/>
            <person name="Martin F."/>
            <person name="Silar P."/>
            <person name="Natvig D."/>
            <person name="Lalanne C."/>
            <person name="Gautier V."/>
            <person name="Ament-Velasquez S.L."/>
            <person name="Kruys A."/>
            <person name="Hutchinson M.I."/>
            <person name="Powell A.J."/>
            <person name="Barry K."/>
            <person name="Miller A.N."/>
            <person name="Grigoriev I.V."/>
            <person name="Debuchy R."/>
            <person name="Gladieux P."/>
            <person name="Thoren M.H."/>
            <person name="Johannesson H."/>
        </authorList>
    </citation>
    <scope>NUCLEOTIDE SEQUENCE</scope>
    <source>
        <strain evidence="3">8032-3</strain>
    </source>
</reference>
<evidence type="ECO:0000256" key="1">
    <source>
        <dbReference type="SAM" id="MobiDB-lite"/>
    </source>
</evidence>
<feature type="region of interest" description="Disordered" evidence="1">
    <location>
        <begin position="1"/>
        <end position="124"/>
    </location>
</feature>
<keyword evidence="4" id="KW-1185">Reference proteome</keyword>
<comment type="caution">
    <text evidence="3">The sequence shown here is derived from an EMBL/GenBank/DDBJ whole genome shotgun (WGS) entry which is preliminary data.</text>
</comment>
<gene>
    <name evidence="3" type="ORF">QBC33DRAFT_44265</name>
</gene>
<accession>A0AAJ0FM88</accession>
<feature type="compositionally biased region" description="Basic and acidic residues" evidence="1">
    <location>
        <begin position="43"/>
        <end position="74"/>
    </location>
</feature>
<evidence type="ECO:0000313" key="4">
    <source>
        <dbReference type="Proteomes" id="UP001244011"/>
    </source>
</evidence>
<dbReference type="Pfam" id="PF25438">
    <property type="entry name" value="DUF7896"/>
    <property type="match status" value="1"/>
</dbReference>
<evidence type="ECO:0000313" key="3">
    <source>
        <dbReference type="EMBL" id="KAK1768088.1"/>
    </source>
</evidence>
<dbReference type="InterPro" id="IPR057218">
    <property type="entry name" value="DUF7896"/>
</dbReference>
<sequence>MAAIMAPENPLVKGAPSAQHAPSTLCLRKSGRPLSTSPSAAELQDKLDGLRDERSTPSTDKRVPSPLHGRDAKADPNGADTRSDSGYASLASSLSPEAHPSRSLADRAGLPDSQSGASVPKFLDKPIPQELRDRFFDLKMLYSDPLWKAVSKNKANPGDMSMKLKYMGDDQRDAQLCIIVHCEKGVSKRVKKFFAQEHVREDLSPDFQVRVINKGILRLAASNPVAVYGGSTHRTTLCGTAIEVKGERGSSFATIGGLIMASMNDTTTIYGLTAGHLIADVFEGCPESPPSLEEDEGDESDQDVPEDDDFIQLLELNDSSLDHDDFSSTDQKLCHLGTIQDFCLPSSSMRKANRDWALISITPKEWLPNFLAATSHQREVGESRKGETADEQPPNRNMFCSPGTPSLSSPQRVVIMTARGLQQGTLIANHSSLLMMPGELFVNTLDFLPSTGSRLRPGDSGSWAVNESTGEIFGHVVSVDAFGEAYVMPIQDTLQDIRSHLQAQHVGLPRQLDVTLLREQHQNTSPVTIPRQRGACEQDQDFIGMGASHNPSSAPAAATDHAVMTWPHFQARSASEASLLGYTDPFLAAAYPHAFTYPMMESDSARSNQSLHTKTTLSGQNQNAEIQLRPKPAVEGYKQEPTGPLAPKAAYQRPKHPRVKCLQCNEHPDGFRGEHELRRHTEAKHESMVKRFICVEPSQDTSIMPFKPLASCRQCQARKQYYTYYNAAAHLRRTHFRQKPLHKGAVAGNSSNGADEKRGGKGGGDWPPMAELKYWTTVITVPSSDASAFVADDKSTGVAEQEGIEPEYYPARIFSAHTSSAFSTSTSEDKLGHSTDMSAVAGVGGGYDADLQDMGVMRPAMSTPSMDSNKYTSPVP</sequence>
<dbReference type="GeneID" id="85307382"/>
<protein>
    <recommendedName>
        <fullName evidence="2">DUF7896 domain-containing protein</fullName>
    </recommendedName>
</protein>
<feature type="region of interest" description="Disordered" evidence="1">
    <location>
        <begin position="743"/>
        <end position="766"/>
    </location>
</feature>
<dbReference type="RefSeq" id="XP_060284301.1">
    <property type="nucleotide sequence ID" value="XM_060424195.1"/>
</dbReference>
<dbReference type="Proteomes" id="UP001244011">
    <property type="component" value="Unassembled WGS sequence"/>
</dbReference>
<name>A0AAJ0FM88_9PEZI</name>
<dbReference type="EMBL" id="MU839006">
    <property type="protein sequence ID" value="KAK1768088.1"/>
    <property type="molecule type" value="Genomic_DNA"/>
</dbReference>
<feature type="compositionally biased region" description="Basic and acidic residues" evidence="1">
    <location>
        <begin position="377"/>
        <end position="388"/>
    </location>
</feature>
<evidence type="ECO:0000259" key="2">
    <source>
        <dbReference type="Pfam" id="PF25438"/>
    </source>
</evidence>
<dbReference type="PANTHER" id="PTHR42031">
    <property type="entry name" value="KEY LIME PATHOGENICITY PROTEIN"/>
    <property type="match status" value="1"/>
</dbReference>
<feature type="domain" description="DUF7896" evidence="2">
    <location>
        <begin position="688"/>
        <end position="777"/>
    </location>
</feature>
<feature type="region of interest" description="Disordered" evidence="1">
    <location>
        <begin position="285"/>
        <end position="305"/>
    </location>
</feature>